<gene>
    <name evidence="3" type="ORF">FGKAn22_22080</name>
</gene>
<dbReference type="InterPro" id="IPR006976">
    <property type="entry name" value="VanZ-like"/>
</dbReference>
<organism evidence="3 4">
    <name type="scientific">Ferrigenium kumadai</name>
    <dbReference type="NCBI Taxonomy" id="1682490"/>
    <lineage>
        <taxon>Bacteria</taxon>
        <taxon>Pseudomonadati</taxon>
        <taxon>Pseudomonadota</taxon>
        <taxon>Betaproteobacteria</taxon>
        <taxon>Nitrosomonadales</taxon>
        <taxon>Gallionellaceae</taxon>
        <taxon>Ferrigenium</taxon>
    </lineage>
</organism>
<proteinExistence type="predicted"/>
<feature type="transmembrane region" description="Helical" evidence="1">
    <location>
        <begin position="144"/>
        <end position="163"/>
    </location>
</feature>
<evidence type="ECO:0000256" key="1">
    <source>
        <dbReference type="SAM" id="Phobius"/>
    </source>
</evidence>
<dbReference type="Pfam" id="PF04892">
    <property type="entry name" value="VanZ"/>
    <property type="match status" value="1"/>
</dbReference>
<feature type="transmembrane region" description="Helical" evidence="1">
    <location>
        <begin position="255"/>
        <end position="274"/>
    </location>
</feature>
<keyword evidence="1" id="KW-0812">Transmembrane</keyword>
<accession>A0AAN1T1S1</accession>
<evidence type="ECO:0000313" key="4">
    <source>
        <dbReference type="Proteomes" id="UP001319121"/>
    </source>
</evidence>
<feature type="transmembrane region" description="Helical" evidence="1">
    <location>
        <begin position="105"/>
        <end position="124"/>
    </location>
</feature>
<dbReference type="Proteomes" id="UP001319121">
    <property type="component" value="Chromosome"/>
</dbReference>
<reference evidence="3 4" key="1">
    <citation type="submission" date="2019-03" db="EMBL/GenBank/DDBJ databases">
        <title>Complete genome sequence of Ferrigenium kumadai strain An22, a microaerophilic iron-oxidizing bacterium isolated from a paddy field soil.</title>
        <authorList>
            <person name="Watanabe T."/>
            <person name="Asakawa S."/>
        </authorList>
    </citation>
    <scope>NUCLEOTIDE SEQUENCE [LARGE SCALE GENOMIC DNA]</scope>
    <source>
        <strain evidence="3 4">An22</strain>
    </source>
</reference>
<feature type="transmembrane region" description="Helical" evidence="1">
    <location>
        <begin position="348"/>
        <end position="371"/>
    </location>
</feature>
<dbReference type="KEGG" id="fku:FGKAn22_22080"/>
<protein>
    <submittedName>
        <fullName evidence="3">Teicoplanin resistance protein VanZ</fullName>
    </submittedName>
</protein>
<dbReference type="EMBL" id="AP019536">
    <property type="protein sequence ID" value="BBJ00516.1"/>
    <property type="molecule type" value="Genomic_DNA"/>
</dbReference>
<feature type="transmembrane region" description="Helical" evidence="1">
    <location>
        <begin position="75"/>
        <end position="98"/>
    </location>
</feature>
<keyword evidence="4" id="KW-1185">Reference proteome</keyword>
<name>A0AAN1T1S1_9PROT</name>
<feature type="transmembrane region" description="Helical" evidence="1">
    <location>
        <begin position="228"/>
        <end position="248"/>
    </location>
</feature>
<keyword evidence="1" id="KW-0472">Membrane</keyword>
<keyword evidence="1" id="KW-1133">Transmembrane helix</keyword>
<evidence type="ECO:0000313" key="3">
    <source>
        <dbReference type="EMBL" id="BBJ00516.1"/>
    </source>
</evidence>
<feature type="transmembrane region" description="Helical" evidence="1">
    <location>
        <begin position="184"/>
        <end position="208"/>
    </location>
</feature>
<evidence type="ECO:0000259" key="2">
    <source>
        <dbReference type="Pfam" id="PF04892"/>
    </source>
</evidence>
<dbReference type="RefSeq" id="WP_246487404.1">
    <property type="nucleotide sequence ID" value="NZ_AP019536.1"/>
</dbReference>
<feature type="domain" description="VanZ-like" evidence="2">
    <location>
        <begin position="49"/>
        <end position="154"/>
    </location>
</feature>
<feature type="transmembrane region" description="Helical" evidence="1">
    <location>
        <begin position="280"/>
        <end position="301"/>
    </location>
</feature>
<sequence length="376" mass="41470">MARPWRRVDTPADFANTPLPMKEIFITETRARLRTWLALGYVLFIVYASLSPFSGWQEQGLDFAEVLGSPLRLTYTAFDATINLLSYLPVGLLIGLALRARLNATASVIISLGLGIALSASMEYLQMYLPSRISSNTDLLTNSLGTLIGALLAVSITSWPWLFSRLLHWRSRLFHHGKEMDFGLALLVLWMFGQINPSLPMLGNVFISEVARQPFAVPAPAPFDPWESGAVTLNLLMLGTLLLTLLRVPRNVTTALLVVLSTVALAKFVTAAMLLKSWALLLWINGEAMVGMLLGMLLLIAVMWLPRAAAITLGALAAVGHFIIANFVSDQNSPAAAASIYHWHYGHLLNYNGLAQTITLAFPLLLLWHLWRIKKV</sequence>
<dbReference type="AlphaFoldDB" id="A0AAN1T1S1"/>
<feature type="transmembrane region" description="Helical" evidence="1">
    <location>
        <begin position="36"/>
        <end position="55"/>
    </location>
</feature>
<feature type="transmembrane region" description="Helical" evidence="1">
    <location>
        <begin position="308"/>
        <end position="328"/>
    </location>
</feature>